<dbReference type="GO" id="GO:0004497">
    <property type="term" value="F:monooxygenase activity"/>
    <property type="evidence" value="ECO:0007669"/>
    <property type="project" value="UniProtKB-KW"/>
</dbReference>
<name>A0A0T6B675_9SCAR</name>
<dbReference type="GO" id="GO:0020037">
    <property type="term" value="F:heme binding"/>
    <property type="evidence" value="ECO:0007669"/>
    <property type="project" value="InterPro"/>
</dbReference>
<keyword evidence="6 8" id="KW-0408">Iron</keyword>
<dbReference type="OrthoDB" id="1372046at2759"/>
<comment type="similarity">
    <text evidence="2">Belongs to the cytochrome P450 family.</text>
</comment>
<keyword evidence="5" id="KW-0560">Oxidoreductase</keyword>
<dbReference type="PRINTS" id="PR00463">
    <property type="entry name" value="EP450I"/>
</dbReference>
<dbReference type="AlphaFoldDB" id="A0A0T6B675"/>
<keyword evidence="3 8" id="KW-0349">Heme</keyword>
<dbReference type="InterPro" id="IPR050196">
    <property type="entry name" value="Cytochrome_P450_Monoox"/>
</dbReference>
<dbReference type="PANTHER" id="PTHR24291:SF187">
    <property type="entry name" value="CYTOCHROME P450 4AE1-RELATED"/>
    <property type="match status" value="1"/>
</dbReference>
<keyword evidence="4 8" id="KW-0479">Metal-binding</keyword>
<keyword evidence="10" id="KW-1185">Reference proteome</keyword>
<organism evidence="9 10">
    <name type="scientific">Oryctes borbonicus</name>
    <dbReference type="NCBI Taxonomy" id="1629725"/>
    <lineage>
        <taxon>Eukaryota</taxon>
        <taxon>Metazoa</taxon>
        <taxon>Ecdysozoa</taxon>
        <taxon>Arthropoda</taxon>
        <taxon>Hexapoda</taxon>
        <taxon>Insecta</taxon>
        <taxon>Pterygota</taxon>
        <taxon>Neoptera</taxon>
        <taxon>Endopterygota</taxon>
        <taxon>Coleoptera</taxon>
        <taxon>Polyphaga</taxon>
        <taxon>Scarabaeiformia</taxon>
        <taxon>Scarabaeidae</taxon>
        <taxon>Dynastinae</taxon>
        <taxon>Oryctes</taxon>
    </lineage>
</organism>
<dbReference type="EMBL" id="LJIG01009575">
    <property type="protein sequence ID" value="KRT82806.1"/>
    <property type="molecule type" value="Genomic_DNA"/>
</dbReference>
<comment type="cofactor">
    <cofactor evidence="1 8">
        <name>heme</name>
        <dbReference type="ChEBI" id="CHEBI:30413"/>
    </cofactor>
</comment>
<evidence type="ECO:0000256" key="4">
    <source>
        <dbReference type="ARBA" id="ARBA00022723"/>
    </source>
</evidence>
<dbReference type="Proteomes" id="UP000051574">
    <property type="component" value="Unassembled WGS sequence"/>
</dbReference>
<dbReference type="PANTHER" id="PTHR24291">
    <property type="entry name" value="CYTOCHROME P450 FAMILY 4"/>
    <property type="match status" value="1"/>
</dbReference>
<feature type="binding site" description="axial binding residue" evidence="8">
    <location>
        <position position="436"/>
    </location>
    <ligand>
        <name>heme</name>
        <dbReference type="ChEBI" id="CHEBI:30413"/>
    </ligand>
    <ligandPart>
        <name>Fe</name>
        <dbReference type="ChEBI" id="CHEBI:18248"/>
    </ligandPart>
</feature>
<evidence type="ECO:0000256" key="7">
    <source>
        <dbReference type="ARBA" id="ARBA00023033"/>
    </source>
</evidence>
<gene>
    <name evidence="9" type="ORF">AMK59_3895</name>
</gene>
<evidence type="ECO:0000313" key="9">
    <source>
        <dbReference type="EMBL" id="KRT82806.1"/>
    </source>
</evidence>
<dbReference type="SUPFAM" id="SSF48264">
    <property type="entry name" value="Cytochrome P450"/>
    <property type="match status" value="1"/>
</dbReference>
<dbReference type="InterPro" id="IPR002401">
    <property type="entry name" value="Cyt_P450_E_grp-I"/>
</dbReference>
<evidence type="ECO:0000256" key="3">
    <source>
        <dbReference type="ARBA" id="ARBA00022617"/>
    </source>
</evidence>
<sequence>MYTVVVAVFLSILAVFLRSLYGRKVQYRALSGLPGPPSNYLWGNLFEFNKHIEDTFENFVGLNKKYGPIVVLWPHPWKPLVVLAHAKFIERILSTNTHLGKTSLYECMQPFLGRSLVTSEVDAWKRIRKQANTAFQPKIFDSFIPVFEYHENRLINILKTKSQSGNIDLPTYVDLYVLDAVCELMTNVKTNFQETSDNGYLKARSDFLTIFMNRAYSWVKRSKFLFFLTKEHEVQKKCVVTLKKFSQYLIDTRKEARKQSKVVDNDNGLNKTVLDLFMDADISETNLRDHVDTFIVAGHDTPGSTIAFSLYELANHPEIQAKVVEESISILGKDPNAVVTIQDLQNMNYLDCVIKEILRYYTTVPAHERLLDEDITIDGITLPKGTEVSISIYATHHNEKYFPNPHVFDPDRFSPENVHKIQPYTYLPFTKGPRDCIGKTMAMLMMKSVITKVIRNFQLLPVSPPHTPKPTSEFVLKSANGLPVKMRSRIL</sequence>
<evidence type="ECO:0000256" key="2">
    <source>
        <dbReference type="ARBA" id="ARBA00010617"/>
    </source>
</evidence>
<dbReference type="Gene3D" id="1.10.630.10">
    <property type="entry name" value="Cytochrome P450"/>
    <property type="match status" value="1"/>
</dbReference>
<keyword evidence="7" id="KW-0503">Monooxygenase</keyword>
<dbReference type="PRINTS" id="PR00385">
    <property type="entry name" value="P450"/>
</dbReference>
<dbReference type="GO" id="GO:0005506">
    <property type="term" value="F:iron ion binding"/>
    <property type="evidence" value="ECO:0007669"/>
    <property type="project" value="InterPro"/>
</dbReference>
<comment type="caution">
    <text evidence="9">The sequence shown here is derived from an EMBL/GenBank/DDBJ whole genome shotgun (WGS) entry which is preliminary data.</text>
</comment>
<protein>
    <submittedName>
        <fullName evidence="9">Cytochrome P450</fullName>
    </submittedName>
</protein>
<evidence type="ECO:0000256" key="5">
    <source>
        <dbReference type="ARBA" id="ARBA00023002"/>
    </source>
</evidence>
<proteinExistence type="inferred from homology"/>
<evidence type="ECO:0000256" key="6">
    <source>
        <dbReference type="ARBA" id="ARBA00023004"/>
    </source>
</evidence>
<evidence type="ECO:0000256" key="1">
    <source>
        <dbReference type="ARBA" id="ARBA00001971"/>
    </source>
</evidence>
<evidence type="ECO:0000256" key="8">
    <source>
        <dbReference type="PIRSR" id="PIRSR602401-1"/>
    </source>
</evidence>
<dbReference type="Pfam" id="PF00067">
    <property type="entry name" value="p450"/>
    <property type="match status" value="1"/>
</dbReference>
<dbReference type="CDD" id="cd20628">
    <property type="entry name" value="CYP4"/>
    <property type="match status" value="1"/>
</dbReference>
<reference evidence="9 10" key="1">
    <citation type="submission" date="2015-09" db="EMBL/GenBank/DDBJ databases">
        <title>Draft genome of the scarab beetle Oryctes borbonicus.</title>
        <authorList>
            <person name="Meyer J.M."/>
            <person name="Markov G.V."/>
            <person name="Baskaran P."/>
            <person name="Herrmann M."/>
            <person name="Sommer R.J."/>
            <person name="Roedelsperger C."/>
        </authorList>
    </citation>
    <scope>NUCLEOTIDE SEQUENCE [LARGE SCALE GENOMIC DNA]</scope>
    <source>
        <strain evidence="9">OB123</strain>
        <tissue evidence="9">Whole animal</tissue>
    </source>
</reference>
<dbReference type="InterPro" id="IPR036396">
    <property type="entry name" value="Cyt_P450_sf"/>
</dbReference>
<dbReference type="GO" id="GO:0016705">
    <property type="term" value="F:oxidoreductase activity, acting on paired donors, with incorporation or reduction of molecular oxygen"/>
    <property type="evidence" value="ECO:0007669"/>
    <property type="project" value="InterPro"/>
</dbReference>
<accession>A0A0T6B675</accession>
<dbReference type="InterPro" id="IPR001128">
    <property type="entry name" value="Cyt_P450"/>
</dbReference>
<evidence type="ECO:0000313" key="10">
    <source>
        <dbReference type="Proteomes" id="UP000051574"/>
    </source>
</evidence>